<sequence length="260" mass="26997">MNSSTYLIPHRGLGAVQALPIHGASVKGTEGFTVTLAPGQEGGLSVEAPDTIGTISAADRAEYPEIDLLFRAGLTPAATAQPHADGHVTLLLPRPGLCLPANNPPGGPYTMLGYAPPIDITNLPADLDIPAQARMHVLVNLVPSATAVDVFFGPTFLTTLSPGPSLPACTDVPILAHAYHAPRGNNRVLSVYAGDPLPASNEDSVAVATPTTRAATETFETSSFRAITPAPKPARYTGWWVAAITLVALVALFIVFIIAV</sequence>
<keyword evidence="1" id="KW-1133">Transmembrane helix</keyword>
<evidence type="ECO:0000313" key="2">
    <source>
        <dbReference type="EMBL" id="MBM0242924.1"/>
    </source>
</evidence>
<dbReference type="EMBL" id="REGC01000002">
    <property type="protein sequence ID" value="RMB63684.1"/>
    <property type="molecule type" value="Genomic_DNA"/>
</dbReference>
<gene>
    <name evidence="3" type="ORF">D9543_02415</name>
    <name evidence="2" type="ORF">GWO63_001085</name>
</gene>
<dbReference type="Proteomes" id="UP001518680">
    <property type="component" value="Unassembled WGS sequence"/>
</dbReference>
<protein>
    <submittedName>
        <fullName evidence="3">Uncharacterized protein</fullName>
    </submittedName>
</protein>
<reference evidence="3 4" key="1">
    <citation type="submission" date="2018-10" db="EMBL/GenBank/DDBJ databases">
        <title>Corynebacterium macginleyi genome sequencing and assembly of the type strain and two clinical samples.</title>
        <authorList>
            <person name="Bernier A.-M."/>
            <person name="Bernard K."/>
        </authorList>
    </citation>
    <scope>NUCLEOTIDE SEQUENCE [LARGE SCALE GENOMIC DNA]</scope>
    <source>
        <strain evidence="3 4">NML 120205</strain>
    </source>
</reference>
<keyword evidence="5" id="KW-1185">Reference proteome</keyword>
<keyword evidence="1" id="KW-0812">Transmembrane</keyword>
<keyword evidence="1" id="KW-0472">Membrane</keyword>
<name>A0A3M0GG74_9CORY</name>
<comment type="caution">
    <text evidence="3">The sequence shown here is derived from an EMBL/GenBank/DDBJ whole genome shotgun (WGS) entry which is preliminary data.</text>
</comment>
<proteinExistence type="predicted"/>
<evidence type="ECO:0000313" key="3">
    <source>
        <dbReference type="EMBL" id="RMB63684.1"/>
    </source>
</evidence>
<dbReference type="EMBL" id="JAACBX020000001">
    <property type="protein sequence ID" value="MBM0242924.1"/>
    <property type="molecule type" value="Genomic_DNA"/>
</dbReference>
<dbReference type="AlphaFoldDB" id="A0A3M0GG74"/>
<evidence type="ECO:0000256" key="1">
    <source>
        <dbReference type="SAM" id="Phobius"/>
    </source>
</evidence>
<accession>A0A3M0GG74</accession>
<organism evidence="3 4">
    <name type="scientific">Corynebacterium macginleyi</name>
    <dbReference type="NCBI Taxonomy" id="38290"/>
    <lineage>
        <taxon>Bacteria</taxon>
        <taxon>Bacillati</taxon>
        <taxon>Actinomycetota</taxon>
        <taxon>Actinomycetes</taxon>
        <taxon>Mycobacteriales</taxon>
        <taxon>Corynebacteriaceae</taxon>
        <taxon>Corynebacterium</taxon>
    </lineage>
</organism>
<dbReference type="Proteomes" id="UP000270649">
    <property type="component" value="Unassembled WGS sequence"/>
</dbReference>
<evidence type="ECO:0000313" key="4">
    <source>
        <dbReference type="Proteomes" id="UP000270649"/>
    </source>
</evidence>
<feature type="transmembrane region" description="Helical" evidence="1">
    <location>
        <begin position="239"/>
        <end position="259"/>
    </location>
</feature>
<reference evidence="2 5" key="2">
    <citation type="submission" date="2021-01" db="EMBL/GenBank/DDBJ databases">
        <title>Complete genome sequences of Corynebacterium macginleyi strains isolated from infectious keratitis.</title>
        <authorList>
            <person name="Sagerfors S."/>
            <person name="Poehlein A."/>
            <person name="Soderquist B."/>
            <person name="Bruggemann H."/>
        </authorList>
    </citation>
    <scope>NUCLEOTIDE SEQUENCE [LARGE SCALE GENOMIC DNA]</scope>
    <source>
        <strain evidence="2 5">12T220</strain>
    </source>
</reference>
<evidence type="ECO:0000313" key="5">
    <source>
        <dbReference type="Proteomes" id="UP001518680"/>
    </source>
</evidence>
<dbReference type="RefSeq" id="WP_121927424.1">
    <property type="nucleotide sequence ID" value="NZ_CP068291.1"/>
</dbReference>